<dbReference type="AlphaFoldDB" id="A0A258CYT1"/>
<evidence type="ECO:0000313" key="1">
    <source>
        <dbReference type="EMBL" id="OYX00711.1"/>
    </source>
</evidence>
<evidence type="ECO:0000313" key="2">
    <source>
        <dbReference type="Proteomes" id="UP000215616"/>
    </source>
</evidence>
<organism evidence="1 2">
    <name type="scientific">Caulobacter vibrioides</name>
    <name type="common">Caulobacter crescentus</name>
    <dbReference type="NCBI Taxonomy" id="155892"/>
    <lineage>
        <taxon>Bacteria</taxon>
        <taxon>Pseudomonadati</taxon>
        <taxon>Pseudomonadota</taxon>
        <taxon>Alphaproteobacteria</taxon>
        <taxon>Caulobacterales</taxon>
        <taxon>Caulobacteraceae</taxon>
        <taxon>Caulobacter</taxon>
    </lineage>
</organism>
<dbReference type="EMBL" id="NCDQ01000291">
    <property type="protein sequence ID" value="OYX00711.1"/>
    <property type="molecule type" value="Genomic_DNA"/>
</dbReference>
<accession>A0A258CYT1</accession>
<reference evidence="1 2" key="1">
    <citation type="submission" date="2017-03" db="EMBL/GenBank/DDBJ databases">
        <title>Lifting the veil on microbial sulfur biogeochemistry in mining wastewaters.</title>
        <authorList>
            <person name="Kantor R.S."/>
            <person name="Colenbrander Nelson T."/>
            <person name="Marshall S."/>
            <person name="Bennett D."/>
            <person name="Apte S."/>
            <person name="Camacho D."/>
            <person name="Thomas B.C."/>
            <person name="Warren L.A."/>
            <person name="Banfield J.F."/>
        </authorList>
    </citation>
    <scope>NUCLEOTIDE SEQUENCE [LARGE SCALE GENOMIC DNA]</scope>
    <source>
        <strain evidence="1">32-67-7</strain>
    </source>
</reference>
<dbReference type="InterPro" id="IPR006311">
    <property type="entry name" value="TAT_signal"/>
</dbReference>
<gene>
    <name evidence="1" type="ORF">B7Z12_15590</name>
</gene>
<dbReference type="Proteomes" id="UP000215616">
    <property type="component" value="Unassembled WGS sequence"/>
</dbReference>
<name>A0A258CYT1_CAUVI</name>
<sequence length="165" mass="17975">MGSRRKTGGAVARLPELSRRAVLVGASATPVLAGQAGAAAAADPTIAACERWFAVEAERERLSAEWGRHESFLAREFNWFRLSENQRRALPQARRLDEIAVELEALDRKSDALLKALPSTPAASVAAVVANLTIATRLLYPDGYEEVHGLMVRAVRDLKTLSRLT</sequence>
<comment type="caution">
    <text evidence="1">The sequence shown here is derived from an EMBL/GenBank/DDBJ whole genome shotgun (WGS) entry which is preliminary data.</text>
</comment>
<dbReference type="PROSITE" id="PS51318">
    <property type="entry name" value="TAT"/>
    <property type="match status" value="1"/>
</dbReference>
<protein>
    <submittedName>
        <fullName evidence="1">Uncharacterized protein</fullName>
    </submittedName>
</protein>
<proteinExistence type="predicted"/>